<keyword evidence="1" id="KW-1133">Transmembrane helix</keyword>
<keyword evidence="1" id="KW-0472">Membrane</keyword>
<comment type="caution">
    <text evidence="2">The sequence shown here is derived from an EMBL/GenBank/DDBJ whole genome shotgun (WGS) entry which is preliminary data.</text>
</comment>
<evidence type="ECO:0000256" key="1">
    <source>
        <dbReference type="SAM" id="Phobius"/>
    </source>
</evidence>
<dbReference type="EMBL" id="CAJEWN010000162">
    <property type="protein sequence ID" value="CAD2170094.1"/>
    <property type="molecule type" value="Genomic_DNA"/>
</dbReference>
<feature type="transmembrane region" description="Helical" evidence="1">
    <location>
        <begin position="23"/>
        <end position="46"/>
    </location>
</feature>
<evidence type="ECO:0000313" key="3">
    <source>
        <dbReference type="Proteomes" id="UP000580250"/>
    </source>
</evidence>
<sequence>MKRITEKERLCLLISFPSLSPSFFGYIRFIYYFYILIPLFFSFLILKSIRK</sequence>
<proteinExistence type="predicted"/>
<dbReference type="Proteomes" id="UP000580250">
    <property type="component" value="Unassembled WGS sequence"/>
</dbReference>
<dbReference type="AlphaFoldDB" id="A0A6V7V788"/>
<organism evidence="2 3">
    <name type="scientific">Meloidogyne enterolobii</name>
    <name type="common">Root-knot nematode worm</name>
    <name type="synonym">Meloidogyne mayaguensis</name>
    <dbReference type="NCBI Taxonomy" id="390850"/>
    <lineage>
        <taxon>Eukaryota</taxon>
        <taxon>Metazoa</taxon>
        <taxon>Ecdysozoa</taxon>
        <taxon>Nematoda</taxon>
        <taxon>Chromadorea</taxon>
        <taxon>Rhabditida</taxon>
        <taxon>Tylenchina</taxon>
        <taxon>Tylenchomorpha</taxon>
        <taxon>Tylenchoidea</taxon>
        <taxon>Meloidogynidae</taxon>
        <taxon>Meloidogyninae</taxon>
        <taxon>Meloidogyne</taxon>
    </lineage>
</organism>
<accession>A0A6V7V788</accession>
<keyword evidence="1" id="KW-0812">Transmembrane</keyword>
<evidence type="ECO:0000313" key="2">
    <source>
        <dbReference type="EMBL" id="CAD2170094.1"/>
    </source>
</evidence>
<gene>
    <name evidence="2" type="ORF">MENT_LOCUS21469</name>
</gene>
<protein>
    <submittedName>
        <fullName evidence="2">Uncharacterized protein</fullName>
    </submittedName>
</protein>
<reference evidence="2 3" key="1">
    <citation type="submission" date="2020-08" db="EMBL/GenBank/DDBJ databases">
        <authorList>
            <person name="Koutsovoulos G."/>
            <person name="Danchin GJ E."/>
        </authorList>
    </citation>
    <scope>NUCLEOTIDE SEQUENCE [LARGE SCALE GENOMIC DNA]</scope>
</reference>
<name>A0A6V7V788_MELEN</name>